<evidence type="ECO:0000313" key="1">
    <source>
        <dbReference type="EMBL" id="MCC9073798.1"/>
    </source>
</evidence>
<comment type="caution">
    <text evidence="1">The sequence shown here is derived from an EMBL/GenBank/DDBJ whole genome shotgun (WGS) entry which is preliminary data.</text>
</comment>
<protein>
    <recommendedName>
        <fullName evidence="3">Lipoprotein</fullName>
    </recommendedName>
</protein>
<dbReference type="EMBL" id="JAJJMO010000001">
    <property type="protein sequence ID" value="MCC9073798.1"/>
    <property type="molecule type" value="Genomic_DNA"/>
</dbReference>
<reference evidence="1" key="1">
    <citation type="submission" date="2021-11" db="EMBL/GenBank/DDBJ databases">
        <title>Description of novel Flavobacterium species.</title>
        <authorList>
            <person name="Saticioglu I.B."/>
            <person name="Ay H."/>
            <person name="Altun S."/>
            <person name="Duman M."/>
        </authorList>
    </citation>
    <scope>NUCLEOTIDE SEQUENCE</scope>
    <source>
        <strain evidence="1">F-65</strain>
    </source>
</reference>
<evidence type="ECO:0008006" key="3">
    <source>
        <dbReference type="Google" id="ProtNLM"/>
    </source>
</evidence>
<sequence length="141" mass="15923">MIKKITQILSAIAIVLLVVSCKNTKQKLQEYVTTYNSTSASYIGNTITGTTARGYLEDNKIEIRIETDLEQTESNKQTYSEKFPNMLVEMIQKGQLSKELIEEGVSFHVYFLANDNTVLAKEIINKEELDKLLKGNSPKAE</sequence>
<accession>A0ABS8MYR4</accession>
<evidence type="ECO:0000313" key="2">
    <source>
        <dbReference type="Proteomes" id="UP001430919"/>
    </source>
</evidence>
<dbReference type="Proteomes" id="UP001430919">
    <property type="component" value="Unassembled WGS sequence"/>
</dbReference>
<dbReference type="RefSeq" id="WP_229990708.1">
    <property type="nucleotide sequence ID" value="NZ_JAJJMO010000001.1"/>
</dbReference>
<proteinExistence type="predicted"/>
<gene>
    <name evidence="1" type="ORF">LNQ49_19635</name>
</gene>
<organism evidence="1 2">
    <name type="scientific">Flavobacterium pisciphilum</name>
    <dbReference type="NCBI Taxonomy" id="2893755"/>
    <lineage>
        <taxon>Bacteria</taxon>
        <taxon>Pseudomonadati</taxon>
        <taxon>Bacteroidota</taxon>
        <taxon>Flavobacteriia</taxon>
        <taxon>Flavobacteriales</taxon>
        <taxon>Flavobacteriaceae</taxon>
        <taxon>Flavobacterium</taxon>
    </lineage>
</organism>
<keyword evidence="2" id="KW-1185">Reference proteome</keyword>
<dbReference type="PROSITE" id="PS51257">
    <property type="entry name" value="PROKAR_LIPOPROTEIN"/>
    <property type="match status" value="1"/>
</dbReference>
<name>A0ABS8MYR4_9FLAO</name>